<dbReference type="Pfam" id="PF00067">
    <property type="entry name" value="p450"/>
    <property type="match status" value="1"/>
</dbReference>
<dbReference type="InterPro" id="IPR002397">
    <property type="entry name" value="Cyt_P450_B"/>
</dbReference>
<dbReference type="PROSITE" id="PS00086">
    <property type="entry name" value="CYTOCHROME_P450"/>
    <property type="match status" value="1"/>
</dbReference>
<evidence type="ECO:0000313" key="5">
    <source>
        <dbReference type="EMBL" id="MQM15363.1"/>
    </source>
</evidence>
<dbReference type="InterPro" id="IPR001128">
    <property type="entry name" value="Cyt_P450"/>
</dbReference>
<keyword evidence="4" id="KW-0560">Oxidoreductase</keyword>
<keyword evidence="4" id="KW-0349">Heme</keyword>
<dbReference type="GO" id="GO:0016125">
    <property type="term" value="P:sterol metabolic process"/>
    <property type="evidence" value="ECO:0007669"/>
    <property type="project" value="TreeGrafter"/>
</dbReference>
<evidence type="ECO:0000256" key="3">
    <source>
        <dbReference type="ARBA" id="ARBA00023004"/>
    </source>
</evidence>
<keyword evidence="6" id="KW-1185">Reference proteome</keyword>
<dbReference type="GO" id="GO:0004497">
    <property type="term" value="F:monooxygenase activity"/>
    <property type="evidence" value="ECO:0007669"/>
    <property type="project" value="UniProtKB-KW"/>
</dbReference>
<dbReference type="OrthoDB" id="689120at2759"/>
<dbReference type="PRINTS" id="PR00359">
    <property type="entry name" value="BP450"/>
</dbReference>
<organism evidence="5 6">
    <name type="scientific">Colocasia esculenta</name>
    <name type="common">Wild taro</name>
    <name type="synonym">Arum esculentum</name>
    <dbReference type="NCBI Taxonomy" id="4460"/>
    <lineage>
        <taxon>Eukaryota</taxon>
        <taxon>Viridiplantae</taxon>
        <taxon>Streptophyta</taxon>
        <taxon>Embryophyta</taxon>
        <taxon>Tracheophyta</taxon>
        <taxon>Spermatophyta</taxon>
        <taxon>Magnoliopsida</taxon>
        <taxon>Liliopsida</taxon>
        <taxon>Araceae</taxon>
        <taxon>Aroideae</taxon>
        <taxon>Colocasieae</taxon>
        <taxon>Colocasia</taxon>
    </lineage>
</organism>
<keyword evidence="3 4" id="KW-0408">Iron</keyword>
<proteinExistence type="inferred from homology"/>
<dbReference type="Gene3D" id="1.10.630.10">
    <property type="entry name" value="Cytochrome P450"/>
    <property type="match status" value="1"/>
</dbReference>
<comment type="similarity">
    <text evidence="1 4">Belongs to the cytochrome P450 family.</text>
</comment>
<dbReference type="InterPro" id="IPR017972">
    <property type="entry name" value="Cyt_P450_CS"/>
</dbReference>
<name>A0A843WVG5_COLES</name>
<dbReference type="GO" id="GO:0010268">
    <property type="term" value="P:brassinosteroid homeostasis"/>
    <property type="evidence" value="ECO:0007669"/>
    <property type="project" value="TreeGrafter"/>
</dbReference>
<dbReference type="PANTHER" id="PTHR24286:SF11">
    <property type="entry name" value="CYTOCHROME P450, FAMILY 87, SUBFAMILY A, POLYPEPTIDE 2"/>
    <property type="match status" value="1"/>
</dbReference>
<dbReference type="AlphaFoldDB" id="A0A843WVG5"/>
<keyword evidence="4" id="KW-0503">Monooxygenase</keyword>
<reference evidence="5" key="1">
    <citation type="submission" date="2017-07" db="EMBL/GenBank/DDBJ databases">
        <title>Taro Niue Genome Assembly and Annotation.</title>
        <authorList>
            <person name="Atibalentja N."/>
            <person name="Keating K."/>
            <person name="Fields C.J."/>
        </authorList>
    </citation>
    <scope>NUCLEOTIDE SEQUENCE</scope>
    <source>
        <strain evidence="5">Niue_2</strain>
        <tissue evidence="5">Leaf</tissue>
    </source>
</reference>
<dbReference type="Proteomes" id="UP000652761">
    <property type="component" value="Unassembled WGS sequence"/>
</dbReference>
<sequence>MTGKVINETVRLANIAPIMFRKALTDVQIEGYTIPAGWSVIVCPAAVHLNPDIYKDPLAFNPWRWKNDGAYKYFMAFGGGMRFCAGADFSKMQMAVFLHYLVTEYRWRVVNGGKIVRTPDLAFPDGFHVQIKAKGC</sequence>
<protein>
    <recommendedName>
        <fullName evidence="7">Cytochrome P450</fullName>
    </recommendedName>
</protein>
<dbReference type="GO" id="GO:0016132">
    <property type="term" value="P:brassinosteroid biosynthetic process"/>
    <property type="evidence" value="ECO:0007669"/>
    <property type="project" value="TreeGrafter"/>
</dbReference>
<evidence type="ECO:0000256" key="1">
    <source>
        <dbReference type="ARBA" id="ARBA00010617"/>
    </source>
</evidence>
<dbReference type="SUPFAM" id="SSF48264">
    <property type="entry name" value="Cytochrome P450"/>
    <property type="match status" value="1"/>
</dbReference>
<dbReference type="GO" id="GO:0020037">
    <property type="term" value="F:heme binding"/>
    <property type="evidence" value="ECO:0007669"/>
    <property type="project" value="InterPro"/>
</dbReference>
<evidence type="ECO:0000313" key="6">
    <source>
        <dbReference type="Proteomes" id="UP000652761"/>
    </source>
</evidence>
<accession>A0A843WVG5</accession>
<dbReference type="PANTHER" id="PTHR24286">
    <property type="entry name" value="CYTOCHROME P450 26"/>
    <property type="match status" value="1"/>
</dbReference>
<evidence type="ECO:0000256" key="2">
    <source>
        <dbReference type="ARBA" id="ARBA00022723"/>
    </source>
</evidence>
<gene>
    <name evidence="5" type="ORF">Taro_048308</name>
</gene>
<dbReference type="GO" id="GO:0016705">
    <property type="term" value="F:oxidoreductase activity, acting on paired donors, with incorporation or reduction of molecular oxygen"/>
    <property type="evidence" value="ECO:0007669"/>
    <property type="project" value="InterPro"/>
</dbReference>
<dbReference type="GO" id="GO:0005506">
    <property type="term" value="F:iron ion binding"/>
    <property type="evidence" value="ECO:0007669"/>
    <property type="project" value="InterPro"/>
</dbReference>
<dbReference type="InterPro" id="IPR036396">
    <property type="entry name" value="Cyt_P450_sf"/>
</dbReference>
<comment type="caution">
    <text evidence="5">The sequence shown here is derived from an EMBL/GenBank/DDBJ whole genome shotgun (WGS) entry which is preliminary data.</text>
</comment>
<evidence type="ECO:0000256" key="4">
    <source>
        <dbReference type="RuleBase" id="RU000461"/>
    </source>
</evidence>
<keyword evidence="2 4" id="KW-0479">Metal-binding</keyword>
<dbReference type="EMBL" id="NMUH01006483">
    <property type="protein sequence ID" value="MQM15363.1"/>
    <property type="molecule type" value="Genomic_DNA"/>
</dbReference>
<evidence type="ECO:0008006" key="7">
    <source>
        <dbReference type="Google" id="ProtNLM"/>
    </source>
</evidence>